<dbReference type="Pfam" id="PF06203">
    <property type="entry name" value="CCT"/>
    <property type="match status" value="1"/>
</dbReference>
<keyword evidence="7" id="KW-0539">Nucleus</keyword>
<organism evidence="12">
    <name type="scientific">Aureococcus anophagefferens</name>
    <name type="common">Harmful bloom alga</name>
    <dbReference type="NCBI Taxonomy" id="44056"/>
    <lineage>
        <taxon>Eukaryota</taxon>
        <taxon>Sar</taxon>
        <taxon>Stramenopiles</taxon>
        <taxon>Ochrophyta</taxon>
        <taxon>Pelagophyceae</taxon>
        <taxon>Pelagomonadales</taxon>
        <taxon>Pelagomonadaceae</taxon>
        <taxon>Aureococcus</taxon>
    </lineage>
</organism>
<gene>
    <name evidence="11" type="ORF">AURANDRAFT_63833</name>
</gene>
<evidence type="ECO:0000256" key="8">
    <source>
        <dbReference type="SAM" id="MobiDB-lite"/>
    </source>
</evidence>
<evidence type="ECO:0000313" key="12">
    <source>
        <dbReference type="Proteomes" id="UP000002729"/>
    </source>
</evidence>
<feature type="transmembrane region" description="Helical" evidence="9">
    <location>
        <begin position="198"/>
        <end position="222"/>
    </location>
</feature>
<dbReference type="GO" id="GO:0016020">
    <property type="term" value="C:membrane"/>
    <property type="evidence" value="ECO:0007669"/>
    <property type="project" value="UniProtKB-SubCell"/>
</dbReference>
<evidence type="ECO:0000256" key="5">
    <source>
        <dbReference type="ARBA" id="ARBA00022989"/>
    </source>
</evidence>
<dbReference type="Proteomes" id="UP000002729">
    <property type="component" value="Unassembled WGS sequence"/>
</dbReference>
<dbReference type="EMBL" id="GL833127">
    <property type="protein sequence ID" value="EGB08807.1"/>
    <property type="molecule type" value="Genomic_DNA"/>
</dbReference>
<keyword evidence="6 9" id="KW-0472">Membrane</keyword>
<reference evidence="11 12" key="1">
    <citation type="journal article" date="2011" name="Proc. Natl. Acad. Sci. U.S.A.">
        <title>Niche of harmful alga Aureococcus anophagefferens revealed through ecogenomics.</title>
        <authorList>
            <person name="Gobler C.J."/>
            <person name="Berry D.L."/>
            <person name="Dyhrman S.T."/>
            <person name="Wilhelm S.W."/>
            <person name="Salamov A."/>
            <person name="Lobanov A.V."/>
            <person name="Zhang Y."/>
            <person name="Collier J.L."/>
            <person name="Wurch L.L."/>
            <person name="Kustka A.B."/>
            <person name="Dill B.D."/>
            <person name="Shah M."/>
            <person name="VerBerkmoes N.C."/>
            <person name="Kuo A."/>
            <person name="Terry A."/>
            <person name="Pangilinan J."/>
            <person name="Lindquist E.A."/>
            <person name="Lucas S."/>
            <person name="Paulsen I.T."/>
            <person name="Hattenrath-Lehmann T.K."/>
            <person name="Talmage S.C."/>
            <person name="Walker E.A."/>
            <person name="Koch F."/>
            <person name="Burson A.M."/>
            <person name="Marcoval M.A."/>
            <person name="Tang Y.Z."/>
            <person name="Lecleir G.R."/>
            <person name="Coyne K.J."/>
            <person name="Berg G.M."/>
            <person name="Bertrand E.M."/>
            <person name="Saito M.A."/>
            <person name="Gladyshev V.N."/>
            <person name="Grigoriev I.V."/>
        </authorList>
    </citation>
    <scope>NUCLEOTIDE SEQUENCE [LARGE SCALE GENOMIC DNA]</scope>
    <source>
        <strain evidence="12">CCMP 1984</strain>
    </source>
</reference>
<dbReference type="eggNOG" id="KOG3599">
    <property type="taxonomic scope" value="Eukaryota"/>
</dbReference>
<evidence type="ECO:0000313" key="11">
    <source>
        <dbReference type="EMBL" id="EGB08807.1"/>
    </source>
</evidence>
<evidence type="ECO:0000256" key="6">
    <source>
        <dbReference type="ARBA" id="ARBA00023136"/>
    </source>
</evidence>
<sequence length="932" mass="103543">MAAAMEIDPAGALHEVLDKYEAGDMGSLDLLQGAPGWPDALASGNAGFPLASLGGCEPRFSLAGNAYAEQASELLSSLSSARVPDAAMDGSGASAASRGVAASRALHDDDRWFDRAASASAMDEDVPDRAKTHFIGAYSPEARKRRLAEFHAKRERRVWTRKVKYDVRKNFADTRMRVKGRFCCRPGPARAPPPAAGAMGFFEMFALGLGVIAVGTTMALVWRTMNAIYRAIEHMSEDEDEERERREQEAEEERLAREAREAAGGEEQPKGRKGFSVAFWDFLIYMGFLATFTCVVYAERNADPYNTHLAFEDWFTGNEFEYNVPFQFLNLRHQVYSWLEGVMVPGVLPTAVDGSNRPLSGPETHFLADQQNFRIGRMRLRRVTVPGRSQITRFLRHGADADVGRIWEPYESPRSCRWGGSNEDTSDWVSPDGNYTIPYRTADETEEPTLYSTTTYKRYCGGGQVFDLNATYAGAIAELRRLRDDEWLITPDTRALLTEFVVYNPGTDLFTLFRGLVEFMPAGTVIPSFNILSVSLAHTNRALTNDGVTTTSRVISLLEFALYGQVWCYILLETKRLCRGGLRAYCSSVWNVMTAVNLSIFVAVMSLRYDNTRWVSAKGGSSIVDYDAFPGDLAQQIVWYKFIDELNSFNSIMSYFRLFKYLRSHPGLAQLSDTISRSSIEMGPICIILGVVTIAFAAAFQLAFGSELFEYSDFPTAMRSMFRALLGDFDITTLIGPGRATTNALSGPFLCVMFIVVTAFVVLSMLLSIIDHAYEDVRDELIEKAGTDKVAQEFNEDFRYFVNFPFMLADRLVHRFIEKSAGGKVDFDKIKSREKVDPAMLMVLQFEKMTTGTAGDIDDDAGAEDRAAELAEDRKRERRARLLHAKATLTSALAALAEMRAAQDAVAKHLGAPDVASIAKDRRGSSESEGQG</sequence>
<dbReference type="InParanoid" id="F0Y7Y9"/>
<feature type="transmembrane region" description="Helical" evidence="9">
    <location>
        <begin position="589"/>
        <end position="609"/>
    </location>
</feature>
<dbReference type="GO" id="GO:0005634">
    <property type="term" value="C:nucleus"/>
    <property type="evidence" value="ECO:0007669"/>
    <property type="project" value="UniProtKB-SubCell"/>
</dbReference>
<proteinExistence type="inferred from homology"/>
<feature type="transmembrane region" description="Helical" evidence="9">
    <location>
        <begin position="747"/>
        <end position="770"/>
    </location>
</feature>
<feature type="region of interest" description="Disordered" evidence="8">
    <location>
        <begin position="236"/>
        <end position="271"/>
    </location>
</feature>
<comment type="subcellular location">
    <subcellularLocation>
        <location evidence="2">Membrane</location>
        <topology evidence="2">Multi-pass membrane protein</topology>
    </subcellularLocation>
    <subcellularLocation>
        <location evidence="1">Nucleus</location>
    </subcellularLocation>
</comment>
<dbReference type="InterPro" id="IPR051223">
    <property type="entry name" value="Polycystin"/>
</dbReference>
<dbReference type="KEGG" id="aaf:AURANDRAFT_63833"/>
<evidence type="ECO:0000256" key="4">
    <source>
        <dbReference type="ARBA" id="ARBA00022692"/>
    </source>
</evidence>
<name>F0Y7Y9_AURAN</name>
<dbReference type="Pfam" id="PF08016">
    <property type="entry name" value="PKD_channel"/>
    <property type="match status" value="1"/>
</dbReference>
<dbReference type="InterPro" id="IPR010402">
    <property type="entry name" value="CCT_domain"/>
</dbReference>
<evidence type="ECO:0000259" key="10">
    <source>
        <dbReference type="PROSITE" id="PS51017"/>
    </source>
</evidence>
<feature type="domain" description="CCT" evidence="10">
    <location>
        <begin position="143"/>
        <end position="185"/>
    </location>
</feature>
<keyword evidence="4 9" id="KW-0812">Transmembrane</keyword>
<feature type="transmembrane region" description="Helical" evidence="9">
    <location>
        <begin position="277"/>
        <end position="298"/>
    </location>
</feature>
<keyword evidence="5 9" id="KW-1133">Transmembrane helix</keyword>
<dbReference type="PANTHER" id="PTHR10877:SF183">
    <property type="entry name" value="AT14535P-RELATED"/>
    <property type="match status" value="1"/>
</dbReference>
<dbReference type="GeneID" id="20224525"/>
<dbReference type="PANTHER" id="PTHR10877">
    <property type="entry name" value="POLYCYSTIN FAMILY MEMBER"/>
    <property type="match status" value="1"/>
</dbReference>
<keyword evidence="12" id="KW-1185">Reference proteome</keyword>
<dbReference type="RefSeq" id="XP_009036786.1">
    <property type="nucleotide sequence ID" value="XM_009038538.1"/>
</dbReference>
<evidence type="ECO:0000256" key="3">
    <source>
        <dbReference type="ARBA" id="ARBA00007200"/>
    </source>
</evidence>
<evidence type="ECO:0000256" key="9">
    <source>
        <dbReference type="SAM" id="Phobius"/>
    </source>
</evidence>
<comment type="similarity">
    <text evidence="3">Belongs to the polycystin family.</text>
</comment>
<dbReference type="Pfam" id="PF20519">
    <property type="entry name" value="Polycystin_dom"/>
    <property type="match status" value="1"/>
</dbReference>
<dbReference type="InterPro" id="IPR046791">
    <property type="entry name" value="Polycystin_dom"/>
</dbReference>
<evidence type="ECO:0000256" key="2">
    <source>
        <dbReference type="ARBA" id="ARBA00004141"/>
    </source>
</evidence>
<dbReference type="OrthoDB" id="444119at2759"/>
<feature type="transmembrane region" description="Helical" evidence="9">
    <location>
        <begin position="685"/>
        <end position="704"/>
    </location>
</feature>
<dbReference type="AlphaFoldDB" id="F0Y7Y9"/>
<dbReference type="InterPro" id="IPR013122">
    <property type="entry name" value="PKD1_2_channel"/>
</dbReference>
<accession>F0Y7Y9</accession>
<dbReference type="Gene3D" id="1.10.287.70">
    <property type="match status" value="1"/>
</dbReference>
<protein>
    <recommendedName>
        <fullName evidence="10">CCT domain-containing protein</fullName>
    </recommendedName>
</protein>
<feature type="compositionally biased region" description="Basic and acidic residues" evidence="8">
    <location>
        <begin position="243"/>
        <end position="270"/>
    </location>
</feature>
<evidence type="ECO:0000256" key="7">
    <source>
        <dbReference type="ARBA" id="ARBA00023242"/>
    </source>
</evidence>
<feature type="region of interest" description="Disordered" evidence="8">
    <location>
        <begin position="912"/>
        <end position="932"/>
    </location>
</feature>
<dbReference type="PROSITE" id="PS51017">
    <property type="entry name" value="CCT"/>
    <property type="match status" value="1"/>
</dbReference>
<evidence type="ECO:0000256" key="1">
    <source>
        <dbReference type="ARBA" id="ARBA00004123"/>
    </source>
</evidence>
<dbReference type="OMA" id="REWYIRT"/>